<dbReference type="EMBL" id="JACHJQ010000001">
    <property type="protein sequence ID" value="MBB4904531.1"/>
    <property type="molecule type" value="Genomic_DNA"/>
</dbReference>
<protein>
    <submittedName>
        <fullName evidence="2">Ubiquinone/menaquinone biosynthesis C-methylase UbiE</fullName>
    </submittedName>
</protein>
<dbReference type="PANTHER" id="PTHR45036">
    <property type="entry name" value="METHYLTRANSFERASE LIKE 7B"/>
    <property type="match status" value="1"/>
</dbReference>
<evidence type="ECO:0000259" key="1">
    <source>
        <dbReference type="Pfam" id="PF08241"/>
    </source>
</evidence>
<proteinExistence type="predicted"/>
<keyword evidence="3" id="KW-1185">Reference proteome</keyword>
<keyword evidence="2" id="KW-0830">Ubiquinone</keyword>
<dbReference type="PANTHER" id="PTHR45036:SF1">
    <property type="entry name" value="METHYLTRANSFERASE LIKE 7A"/>
    <property type="match status" value="1"/>
</dbReference>
<dbReference type="InterPro" id="IPR029063">
    <property type="entry name" value="SAM-dependent_MTases_sf"/>
</dbReference>
<dbReference type="AlphaFoldDB" id="A0A7W7VBZ8"/>
<keyword evidence="2" id="KW-0808">Transferase</keyword>
<dbReference type="RefSeq" id="WP_184808770.1">
    <property type="nucleotide sequence ID" value="NZ_JACHJQ010000001.1"/>
</dbReference>
<comment type="caution">
    <text evidence="2">The sequence shown here is derived from an EMBL/GenBank/DDBJ whole genome shotgun (WGS) entry which is preliminary data.</text>
</comment>
<organism evidence="2 3">
    <name type="scientific">Actinophytocola algeriensis</name>
    <dbReference type="NCBI Taxonomy" id="1768010"/>
    <lineage>
        <taxon>Bacteria</taxon>
        <taxon>Bacillati</taxon>
        <taxon>Actinomycetota</taxon>
        <taxon>Actinomycetes</taxon>
        <taxon>Pseudonocardiales</taxon>
        <taxon>Pseudonocardiaceae</taxon>
    </lineage>
</organism>
<evidence type="ECO:0000313" key="3">
    <source>
        <dbReference type="Proteomes" id="UP000520767"/>
    </source>
</evidence>
<dbReference type="InterPro" id="IPR013216">
    <property type="entry name" value="Methyltransf_11"/>
</dbReference>
<feature type="domain" description="Methyltransferase type 11" evidence="1">
    <location>
        <begin position="23"/>
        <end position="117"/>
    </location>
</feature>
<dbReference type="CDD" id="cd02440">
    <property type="entry name" value="AdoMet_MTases"/>
    <property type="match status" value="1"/>
</dbReference>
<dbReference type="Proteomes" id="UP000520767">
    <property type="component" value="Unassembled WGS sequence"/>
</dbReference>
<name>A0A7W7VBZ8_9PSEU</name>
<dbReference type="Pfam" id="PF08241">
    <property type="entry name" value="Methyltransf_11"/>
    <property type="match status" value="1"/>
</dbReference>
<keyword evidence="2" id="KW-0489">Methyltransferase</keyword>
<dbReference type="Gene3D" id="3.40.50.150">
    <property type="entry name" value="Vaccinia Virus protein VP39"/>
    <property type="match status" value="1"/>
</dbReference>
<dbReference type="GO" id="GO:0008757">
    <property type="term" value="F:S-adenosylmethionine-dependent methyltransferase activity"/>
    <property type="evidence" value="ECO:0007669"/>
    <property type="project" value="InterPro"/>
</dbReference>
<dbReference type="GO" id="GO:0032259">
    <property type="term" value="P:methylation"/>
    <property type="evidence" value="ECO:0007669"/>
    <property type="project" value="UniProtKB-KW"/>
</dbReference>
<evidence type="ECO:0000313" key="2">
    <source>
        <dbReference type="EMBL" id="MBB4904531.1"/>
    </source>
</evidence>
<gene>
    <name evidence="2" type="ORF">FHR82_000741</name>
</gene>
<sequence>MTTTVPRTSLWPALVGAVRGTVLELGPGDGANLRYYHPDVRLVAVEPDTAARTRTSAAAARLGLRAQVLDGRAEALALPDGSVDAVVCSFVLCSVADQAAALAEVHRVLRPGGRFLFAEHVAAQAGTWVRRGQNLVAGVTGLVGARCRPNRETGAAITRAGFDVVDLHRFDLPGPLGAGIPHLAGAAERRCDLKGHIA</sequence>
<dbReference type="SUPFAM" id="SSF53335">
    <property type="entry name" value="S-adenosyl-L-methionine-dependent methyltransferases"/>
    <property type="match status" value="1"/>
</dbReference>
<accession>A0A7W7VBZ8</accession>
<dbReference type="InterPro" id="IPR052356">
    <property type="entry name" value="Thiol_S-MT"/>
</dbReference>
<reference evidence="2 3" key="1">
    <citation type="submission" date="2020-08" db="EMBL/GenBank/DDBJ databases">
        <title>Genomic Encyclopedia of Type Strains, Phase III (KMG-III): the genomes of soil and plant-associated and newly described type strains.</title>
        <authorList>
            <person name="Whitman W."/>
        </authorList>
    </citation>
    <scope>NUCLEOTIDE SEQUENCE [LARGE SCALE GENOMIC DNA]</scope>
    <source>
        <strain evidence="2 3">CECT 8960</strain>
    </source>
</reference>